<accession>F7C7E8</accession>
<feature type="non-terminal residue" evidence="3">
    <location>
        <position position="1"/>
    </location>
</feature>
<dbReference type="HOGENOM" id="CLU_2164141_0_0_1"/>
<gene>
    <name evidence="3" type="ORF">EGK_03526</name>
</gene>
<feature type="domain" description="LRRK2 beta-propeller" evidence="2">
    <location>
        <begin position="1"/>
        <end position="87"/>
    </location>
</feature>
<reference evidence="3" key="1">
    <citation type="journal article" date="2011" name="Nat. Biotechnol.">
        <title>Genome sequencing and comparison of two nonhuman primate animal models, the cynomolgus and Chinese rhesus macaques.</title>
        <authorList>
            <person name="Yan G."/>
            <person name="Zhang G."/>
            <person name="Fang X."/>
            <person name="Zhang Y."/>
            <person name="Li C."/>
            <person name="Ling F."/>
            <person name="Cooper D.N."/>
            <person name="Li Q."/>
            <person name="Li Y."/>
            <person name="van Gool A.J."/>
            <person name="Du H."/>
            <person name="Chen J."/>
            <person name="Chen R."/>
            <person name="Zhang P."/>
            <person name="Huang Z."/>
            <person name="Thompson J.R."/>
            <person name="Meng Y."/>
            <person name="Bai Y."/>
            <person name="Wang J."/>
            <person name="Zhuo M."/>
            <person name="Wang T."/>
            <person name="Huang Y."/>
            <person name="Wei L."/>
            <person name="Li J."/>
            <person name="Wang Z."/>
            <person name="Hu H."/>
            <person name="Yang P."/>
            <person name="Le L."/>
            <person name="Stenson P.D."/>
            <person name="Li B."/>
            <person name="Liu X."/>
            <person name="Ball E.V."/>
            <person name="An N."/>
            <person name="Huang Q."/>
            <person name="Zhang Y."/>
            <person name="Fan W."/>
            <person name="Zhang X."/>
            <person name="Li Y."/>
            <person name="Wang W."/>
            <person name="Katze M.G."/>
            <person name="Su B."/>
            <person name="Nielsen R."/>
            <person name="Yang H."/>
            <person name="Wang J."/>
            <person name="Wang X."/>
            <person name="Wang J."/>
        </authorList>
    </citation>
    <scope>NUCLEOTIDE SEQUENCE [LARGE SCALE GENOMIC DNA]</scope>
    <source>
        <strain evidence="3">CR-5</strain>
    </source>
</reference>
<keyword evidence="1" id="KW-1133">Transmembrane helix</keyword>
<evidence type="ECO:0000256" key="1">
    <source>
        <dbReference type="SAM" id="Phobius"/>
    </source>
</evidence>
<dbReference type="Proteomes" id="UP000013456">
    <property type="component" value="Chromosome 11"/>
</dbReference>
<evidence type="ECO:0000313" key="3">
    <source>
        <dbReference type="EMBL" id="EHH20636.1"/>
    </source>
</evidence>
<dbReference type="InterPro" id="IPR056602">
    <property type="entry name" value="Beta-prop_LRRK2"/>
</dbReference>
<name>F7C7E8_MACMU</name>
<evidence type="ECO:0000259" key="2">
    <source>
        <dbReference type="Pfam" id="PF23748"/>
    </source>
</evidence>
<proteinExistence type="predicted"/>
<feature type="non-terminal residue" evidence="3">
    <location>
        <position position="111"/>
    </location>
</feature>
<dbReference type="AlphaFoldDB" id="F7C7E8"/>
<keyword evidence="1" id="KW-0812">Transmembrane</keyword>
<dbReference type="EMBL" id="CM001263">
    <property type="protein sequence ID" value="EHH20636.1"/>
    <property type="molecule type" value="Genomic_DNA"/>
</dbReference>
<feature type="transmembrane region" description="Helical" evidence="1">
    <location>
        <begin position="92"/>
        <end position="110"/>
    </location>
</feature>
<dbReference type="Pfam" id="PF23748">
    <property type="entry name" value="Beta-prop_LRRK2"/>
    <property type="match status" value="1"/>
</dbReference>
<organism evidence="3">
    <name type="scientific">Macaca mulatta</name>
    <name type="common">Rhesus macaque</name>
    <dbReference type="NCBI Taxonomy" id="9544"/>
    <lineage>
        <taxon>Eukaryota</taxon>
        <taxon>Metazoa</taxon>
        <taxon>Chordata</taxon>
        <taxon>Craniata</taxon>
        <taxon>Vertebrata</taxon>
        <taxon>Euteleostomi</taxon>
        <taxon>Mammalia</taxon>
        <taxon>Eutheria</taxon>
        <taxon>Euarchontoglires</taxon>
        <taxon>Primates</taxon>
        <taxon>Haplorrhini</taxon>
        <taxon>Catarrhini</taxon>
        <taxon>Cercopithecidae</taxon>
        <taxon>Cercopithecinae</taxon>
        <taxon>Macaca</taxon>
    </lineage>
</organism>
<keyword evidence="1" id="KW-0472">Membrane</keyword>
<sequence>TEKLCELIDCVHFLREVMVKVNKESKHKMSYSGRVKALCLQKNTALWIGTGGGHILLLDLSTRRVIRIIYNFCDSVRVMMTAQLGKFLSFRYFSYSLSLIKYAFILHLLFL</sequence>
<protein>
    <recommendedName>
        <fullName evidence="2">LRRK2 beta-propeller domain-containing protein</fullName>
    </recommendedName>
</protein>